<protein>
    <submittedName>
        <fullName evidence="1">Uncharacterized protein</fullName>
    </submittedName>
</protein>
<sequence length="87" mass="10207">MVAFLDGPVCLAGLSDREYMLHGDKEYPENSLLCAADERQWQMWKTGWKTYHQPIGIQFKPLYQIGYEPYTVYFPVKKELEKGLNQC</sequence>
<accession>A0A645DT95</accession>
<gene>
    <name evidence="1" type="ORF">SDC9_139691</name>
</gene>
<comment type="caution">
    <text evidence="1">The sequence shown here is derived from an EMBL/GenBank/DDBJ whole genome shotgun (WGS) entry which is preliminary data.</text>
</comment>
<dbReference type="EMBL" id="VSSQ01039484">
    <property type="protein sequence ID" value="MPM92556.1"/>
    <property type="molecule type" value="Genomic_DNA"/>
</dbReference>
<proteinExistence type="predicted"/>
<name>A0A645DT95_9ZZZZ</name>
<organism evidence="1">
    <name type="scientific">bioreactor metagenome</name>
    <dbReference type="NCBI Taxonomy" id="1076179"/>
    <lineage>
        <taxon>unclassified sequences</taxon>
        <taxon>metagenomes</taxon>
        <taxon>ecological metagenomes</taxon>
    </lineage>
</organism>
<reference evidence="1" key="1">
    <citation type="submission" date="2019-08" db="EMBL/GenBank/DDBJ databases">
        <authorList>
            <person name="Kucharzyk K."/>
            <person name="Murdoch R.W."/>
            <person name="Higgins S."/>
            <person name="Loffler F."/>
        </authorList>
    </citation>
    <scope>NUCLEOTIDE SEQUENCE</scope>
</reference>
<evidence type="ECO:0000313" key="1">
    <source>
        <dbReference type="EMBL" id="MPM92556.1"/>
    </source>
</evidence>
<dbReference type="AlphaFoldDB" id="A0A645DT95"/>